<dbReference type="EMBL" id="MDYO01000026">
    <property type="protein sequence ID" value="OQD94338.1"/>
    <property type="molecule type" value="Genomic_DNA"/>
</dbReference>
<evidence type="ECO:0000313" key="2">
    <source>
        <dbReference type="EMBL" id="OQD94338.1"/>
    </source>
</evidence>
<proteinExistence type="predicted"/>
<name>A0A1V6QYS9_9EURO</name>
<keyword evidence="3" id="KW-1185">Reference proteome</keyword>
<feature type="region of interest" description="Disordered" evidence="1">
    <location>
        <begin position="87"/>
        <end position="111"/>
    </location>
</feature>
<sequence>MRTNTVITVPRSWRGPATSLPVDKTLRTTSIPLFAIRPIPSNLHLRGHGDSVIGFEFRAIVANLVISSSNGSNGLVVRPRREARRFQVVAQPGPPPTAGGAGVRAGGRSQL</sequence>
<protein>
    <submittedName>
        <fullName evidence="2">Uncharacterized protein</fullName>
    </submittedName>
</protein>
<evidence type="ECO:0000313" key="3">
    <source>
        <dbReference type="Proteomes" id="UP000191612"/>
    </source>
</evidence>
<comment type="caution">
    <text evidence="2">The sequence shown here is derived from an EMBL/GenBank/DDBJ whole genome shotgun (WGS) entry which is preliminary data.</text>
</comment>
<dbReference type="Proteomes" id="UP000191612">
    <property type="component" value="Unassembled WGS sequence"/>
</dbReference>
<accession>A0A1V6QYS9</accession>
<gene>
    <name evidence="2" type="ORF">PENSOL_c026G01542</name>
</gene>
<organism evidence="2 3">
    <name type="scientific">Penicillium solitum</name>
    <dbReference type="NCBI Taxonomy" id="60172"/>
    <lineage>
        <taxon>Eukaryota</taxon>
        <taxon>Fungi</taxon>
        <taxon>Dikarya</taxon>
        <taxon>Ascomycota</taxon>
        <taxon>Pezizomycotina</taxon>
        <taxon>Eurotiomycetes</taxon>
        <taxon>Eurotiomycetidae</taxon>
        <taxon>Eurotiales</taxon>
        <taxon>Aspergillaceae</taxon>
        <taxon>Penicillium</taxon>
    </lineage>
</organism>
<reference evidence="3" key="1">
    <citation type="journal article" date="2017" name="Nat. Microbiol.">
        <title>Global analysis of biosynthetic gene clusters reveals vast potential of secondary metabolite production in Penicillium species.</title>
        <authorList>
            <person name="Nielsen J.C."/>
            <person name="Grijseels S."/>
            <person name="Prigent S."/>
            <person name="Ji B."/>
            <person name="Dainat J."/>
            <person name="Nielsen K.F."/>
            <person name="Frisvad J.C."/>
            <person name="Workman M."/>
            <person name="Nielsen J."/>
        </authorList>
    </citation>
    <scope>NUCLEOTIDE SEQUENCE [LARGE SCALE GENOMIC DNA]</scope>
    <source>
        <strain evidence="3">IBT 29525</strain>
    </source>
</reference>
<dbReference type="AlphaFoldDB" id="A0A1V6QYS9"/>
<evidence type="ECO:0000256" key="1">
    <source>
        <dbReference type="SAM" id="MobiDB-lite"/>
    </source>
</evidence>